<organism evidence="5">
    <name type="scientific">Mytilinidion resinicola</name>
    <dbReference type="NCBI Taxonomy" id="574789"/>
    <lineage>
        <taxon>Eukaryota</taxon>
        <taxon>Fungi</taxon>
        <taxon>Dikarya</taxon>
        <taxon>Ascomycota</taxon>
        <taxon>Pezizomycotina</taxon>
        <taxon>Dothideomycetes</taxon>
        <taxon>Pleosporomycetidae</taxon>
        <taxon>Mytilinidiales</taxon>
        <taxon>Mytilinidiaceae</taxon>
        <taxon>Mytilinidion</taxon>
    </lineage>
</organism>
<feature type="domain" description="Nephrocystin 3-like N-terminal" evidence="4">
    <location>
        <begin position="259"/>
        <end position="424"/>
    </location>
</feature>
<dbReference type="AlphaFoldDB" id="A0A6A6Y083"/>
<feature type="non-terminal residue" evidence="5">
    <location>
        <position position="425"/>
    </location>
</feature>
<dbReference type="RefSeq" id="XP_033568922.1">
    <property type="nucleotide sequence ID" value="XM_033717213.1"/>
</dbReference>
<dbReference type="Pfam" id="PF24883">
    <property type="entry name" value="NPHP3_N"/>
    <property type="match status" value="1"/>
</dbReference>
<dbReference type="Proteomes" id="UP000504636">
    <property type="component" value="Unplaced"/>
</dbReference>
<dbReference type="PANTHER" id="PTHR10039">
    <property type="entry name" value="AMELOGENIN"/>
    <property type="match status" value="1"/>
</dbReference>
<reference evidence="5 7" key="1">
    <citation type="journal article" date="2020" name="Stud. Mycol.">
        <title>101 Dothideomycetes genomes: a test case for predicting lifestyles and emergence of pathogens.</title>
        <authorList>
            <person name="Haridas S."/>
            <person name="Albert R."/>
            <person name="Binder M."/>
            <person name="Bloem J."/>
            <person name="Labutti K."/>
            <person name="Salamov A."/>
            <person name="Andreopoulos B."/>
            <person name="Baker S."/>
            <person name="Barry K."/>
            <person name="Bills G."/>
            <person name="Bluhm B."/>
            <person name="Cannon C."/>
            <person name="Castanera R."/>
            <person name="Culley D."/>
            <person name="Daum C."/>
            <person name="Ezra D."/>
            <person name="Gonzalez J."/>
            <person name="Henrissat B."/>
            <person name="Kuo A."/>
            <person name="Liang C."/>
            <person name="Lipzen A."/>
            <person name="Lutzoni F."/>
            <person name="Magnuson J."/>
            <person name="Mondo S."/>
            <person name="Nolan M."/>
            <person name="Ohm R."/>
            <person name="Pangilinan J."/>
            <person name="Park H.-J."/>
            <person name="Ramirez L."/>
            <person name="Alfaro M."/>
            <person name="Sun H."/>
            <person name="Tritt A."/>
            <person name="Yoshinaga Y."/>
            <person name="Zwiers L.-H."/>
            <person name="Turgeon B."/>
            <person name="Goodwin S."/>
            <person name="Spatafora J."/>
            <person name="Crous P."/>
            <person name="Grigoriev I."/>
        </authorList>
    </citation>
    <scope>NUCLEOTIDE SEQUENCE</scope>
    <source>
        <strain evidence="5 7">CBS 304.34</strain>
    </source>
</reference>
<keyword evidence="2" id="KW-0175">Coiled coil</keyword>
<feature type="domain" description="DUF7708" evidence="3">
    <location>
        <begin position="69"/>
        <end position="209"/>
    </location>
</feature>
<dbReference type="Pfam" id="PF24809">
    <property type="entry name" value="DUF7708"/>
    <property type="match status" value="1"/>
</dbReference>
<dbReference type="OrthoDB" id="7464126at2759"/>
<evidence type="ECO:0008006" key="8">
    <source>
        <dbReference type="Google" id="ProtNLM"/>
    </source>
</evidence>
<evidence type="ECO:0000259" key="4">
    <source>
        <dbReference type="Pfam" id="PF24883"/>
    </source>
</evidence>
<dbReference type="GeneID" id="54458106"/>
<keyword evidence="6" id="KW-1185">Reference proteome</keyword>
<sequence length="425" mass="48766">MSAHRVDAIPAQPWALAKARFMSDLSDQEKNLFEKATLENIFYGASVAEKKHKAESKTRAVHDKMRPLLEAVEDYGKAMDVFSNTYSLALAPIWGSIRVLLQYALDFGKYYEKIVDILARIGDVLPRFRIYERLFPDHERLVLALANAYLDIVKFCTDAKAVFTEGKKSRKPFKLIWKPFSKRFDVYLYQFRMHQKEVEREAGVSHMIESKQEREIEQANRELQERNMKAERRRRVLARLSAGEYQVNHYKTRGVRIDGTGDWVLNDPLFSAWLQDTGSSGCFCCFGIPGSGKTVLASAIIDSMIARDDSAVAYYYCDYANPKTLEMGAIVGSLIRQLIEKLELDITDQFEEELIECYEAVSPSLMCDSLTKLLHRFILEFNSVFLVLDGIDELSRQNQSAIHQIVSKALDRTDCTLKVFLTSRR</sequence>
<dbReference type="InterPro" id="IPR027417">
    <property type="entry name" value="P-loop_NTPase"/>
</dbReference>
<dbReference type="Gene3D" id="3.40.50.300">
    <property type="entry name" value="P-loop containing nucleotide triphosphate hydrolases"/>
    <property type="match status" value="1"/>
</dbReference>
<dbReference type="InterPro" id="IPR056125">
    <property type="entry name" value="DUF7708"/>
</dbReference>
<evidence type="ECO:0000256" key="2">
    <source>
        <dbReference type="SAM" id="Coils"/>
    </source>
</evidence>
<evidence type="ECO:0000256" key="1">
    <source>
        <dbReference type="ARBA" id="ARBA00022737"/>
    </source>
</evidence>
<evidence type="ECO:0000259" key="3">
    <source>
        <dbReference type="Pfam" id="PF24809"/>
    </source>
</evidence>
<accession>A0A6A6Y083</accession>
<dbReference type="InterPro" id="IPR056884">
    <property type="entry name" value="NPHP3-like_N"/>
</dbReference>
<protein>
    <recommendedName>
        <fullName evidence="8">NACHT domain-containing protein</fullName>
    </recommendedName>
</protein>
<evidence type="ECO:0000313" key="5">
    <source>
        <dbReference type="EMBL" id="KAF2801958.1"/>
    </source>
</evidence>
<dbReference type="EMBL" id="MU003726">
    <property type="protein sequence ID" value="KAF2801958.1"/>
    <property type="molecule type" value="Genomic_DNA"/>
</dbReference>
<evidence type="ECO:0000313" key="6">
    <source>
        <dbReference type="Proteomes" id="UP000504636"/>
    </source>
</evidence>
<name>A0A6A6Y083_9PEZI</name>
<gene>
    <name evidence="5 7" type="ORF">BDZ99DRAFT_429162</name>
</gene>
<dbReference type="SUPFAM" id="SSF52540">
    <property type="entry name" value="P-loop containing nucleoside triphosphate hydrolases"/>
    <property type="match status" value="1"/>
</dbReference>
<feature type="coiled-coil region" evidence="2">
    <location>
        <begin position="209"/>
        <end position="240"/>
    </location>
</feature>
<proteinExistence type="predicted"/>
<reference evidence="7" key="3">
    <citation type="submission" date="2025-04" db="UniProtKB">
        <authorList>
            <consortium name="RefSeq"/>
        </authorList>
    </citation>
    <scope>IDENTIFICATION</scope>
    <source>
        <strain evidence="7">CBS 304.34</strain>
    </source>
</reference>
<evidence type="ECO:0000313" key="7">
    <source>
        <dbReference type="RefSeq" id="XP_033568922.1"/>
    </source>
</evidence>
<reference evidence="7" key="2">
    <citation type="submission" date="2020-04" db="EMBL/GenBank/DDBJ databases">
        <authorList>
            <consortium name="NCBI Genome Project"/>
        </authorList>
    </citation>
    <scope>NUCLEOTIDE SEQUENCE</scope>
    <source>
        <strain evidence="7">CBS 304.34</strain>
    </source>
</reference>
<keyword evidence="1" id="KW-0677">Repeat</keyword>